<dbReference type="PANTHER" id="PTHR22683">
    <property type="entry name" value="SPORULATION PROTEIN RELATED"/>
    <property type="match status" value="1"/>
</dbReference>
<evidence type="ECO:0000256" key="2">
    <source>
        <dbReference type="ARBA" id="ARBA00022840"/>
    </source>
</evidence>
<dbReference type="Proteomes" id="UP000195105">
    <property type="component" value="Unassembled WGS sequence"/>
</dbReference>
<evidence type="ECO:0000259" key="4">
    <source>
        <dbReference type="PROSITE" id="PS50901"/>
    </source>
</evidence>
<keyword evidence="2 3" id="KW-0067">ATP-binding</keyword>
<dbReference type="AlphaFoldDB" id="A0A243S5W8"/>
<dbReference type="Pfam" id="PF01580">
    <property type="entry name" value="FtsK_SpoIIIE"/>
    <property type="match status" value="1"/>
</dbReference>
<comment type="caution">
    <text evidence="5">The sequence shown here is derived from an EMBL/GenBank/DDBJ whole genome shotgun (WGS) entry which is preliminary data.</text>
</comment>
<dbReference type="InterPro" id="IPR027417">
    <property type="entry name" value="P-loop_NTPase"/>
</dbReference>
<dbReference type="GO" id="GO:0003677">
    <property type="term" value="F:DNA binding"/>
    <property type="evidence" value="ECO:0007669"/>
    <property type="project" value="InterPro"/>
</dbReference>
<dbReference type="Gene3D" id="3.40.50.300">
    <property type="entry name" value="P-loop containing nucleotide triphosphate hydrolases"/>
    <property type="match status" value="1"/>
</dbReference>
<name>A0A243S5W8_9ACTN</name>
<dbReference type="PROSITE" id="PS50901">
    <property type="entry name" value="FTSK"/>
    <property type="match status" value="1"/>
</dbReference>
<evidence type="ECO:0000256" key="1">
    <source>
        <dbReference type="ARBA" id="ARBA00022741"/>
    </source>
</evidence>
<dbReference type="RefSeq" id="WP_086600862.1">
    <property type="nucleotide sequence ID" value="NZ_NGFN01000054.1"/>
</dbReference>
<accession>A0A243S5W8</accession>
<sequence length="760" mass="81925">MTEMPTGPGTDRTDLATITYLPGAGPATDASTTPAAPALGGMTEPTDRAAVVESARRVLEGRVTPAPVELEKVDDLDLDAFDARPLIPAWAKTPEGWAMYSGVLYRSRLRAYRRWVRRQRTDRGHVAQFKRGARRVQDWVVGFEGIQAQALAHQAHTAAKEARAAARAARFTPALMKKKKEVALREADRTQTVAMQAVTAHKKAKQYRRTMRSLRCGAAYGPPLSAIGAGYLQAGWFGASAGAFATFAGGAFAGRHVITEETDWSADWRSLGDGDPMTAPMLDNCFQAAKVIGADESLAIIQMPMLDARGAWSAVVDLPPGIPAKKAMRAHAELASAFGVEEAQLSITKSKAKGARAGRLELYVSKELPFTGDVDPGPLLALEAAANFWGRIQIGPDVRGLPISISVVERSGLIGGEPGAGKSASGNTILLAAALDPRVILWLADGKGGGDLEPFEPLCEYYEGAADPEAFDEMLDAAIRDMKHRYALLKKLGKRKVTEELANKYPELRQKLLWVDELMLYTTDEDFGKKITKKLRNLVSRGRAAGIITFCATQKPGSDVVDTSLRDLLSIRWALRCTTPEASDTILGKGAAASGYSAKTIEPEMRGAGLLWAEGSNPVLVRADYYTDEQVKELLERAHDLRAKAGTLPEGPKSLADQLREKGEDDAQVLAVLLDVFNAYDQDAKADDENAAVDWLPGTVLVDALKAAGLDITPEKLARLVVREADEKAKRAWEGSKSALNGYPLAAVLRAVQSKYGLTA</sequence>
<gene>
    <name evidence="5" type="ORF">CA983_11885</name>
</gene>
<dbReference type="SUPFAM" id="SSF52540">
    <property type="entry name" value="P-loop containing nucleoside triphosphate hydrolases"/>
    <property type="match status" value="1"/>
</dbReference>
<proteinExistence type="predicted"/>
<organism evidence="5 6">
    <name type="scientific">Streptomyces swartbergensis</name>
    <dbReference type="NCBI Taxonomy" id="487165"/>
    <lineage>
        <taxon>Bacteria</taxon>
        <taxon>Bacillati</taxon>
        <taxon>Actinomycetota</taxon>
        <taxon>Actinomycetes</taxon>
        <taxon>Kitasatosporales</taxon>
        <taxon>Streptomycetaceae</taxon>
        <taxon>Streptomyces</taxon>
    </lineage>
</organism>
<dbReference type="InterPro" id="IPR002543">
    <property type="entry name" value="FtsK_dom"/>
</dbReference>
<protein>
    <recommendedName>
        <fullName evidence="4">FtsK domain-containing protein</fullName>
    </recommendedName>
</protein>
<dbReference type="GO" id="GO:0005524">
    <property type="term" value="F:ATP binding"/>
    <property type="evidence" value="ECO:0007669"/>
    <property type="project" value="UniProtKB-UniRule"/>
</dbReference>
<dbReference type="EMBL" id="NGFN01000054">
    <property type="protein sequence ID" value="OUD03025.1"/>
    <property type="molecule type" value="Genomic_DNA"/>
</dbReference>
<feature type="binding site" evidence="3">
    <location>
        <begin position="416"/>
        <end position="423"/>
    </location>
    <ligand>
        <name>ATP</name>
        <dbReference type="ChEBI" id="CHEBI:30616"/>
    </ligand>
</feature>
<keyword evidence="1 3" id="KW-0547">Nucleotide-binding</keyword>
<dbReference type="InterPro" id="IPR050206">
    <property type="entry name" value="FtsK/SpoIIIE/SftA"/>
</dbReference>
<keyword evidence="6" id="KW-1185">Reference proteome</keyword>
<evidence type="ECO:0000313" key="6">
    <source>
        <dbReference type="Proteomes" id="UP000195105"/>
    </source>
</evidence>
<feature type="domain" description="FtsK" evidence="4">
    <location>
        <begin position="400"/>
        <end position="584"/>
    </location>
</feature>
<evidence type="ECO:0000256" key="3">
    <source>
        <dbReference type="PROSITE-ProRule" id="PRU00289"/>
    </source>
</evidence>
<evidence type="ECO:0000313" key="5">
    <source>
        <dbReference type="EMBL" id="OUD03025.1"/>
    </source>
</evidence>
<dbReference type="PANTHER" id="PTHR22683:SF41">
    <property type="entry name" value="DNA TRANSLOCASE FTSK"/>
    <property type="match status" value="1"/>
</dbReference>
<reference evidence="5 6" key="1">
    <citation type="submission" date="2017-05" db="EMBL/GenBank/DDBJ databases">
        <title>Biotechnological potential of actinobacteria isolated from South African environments.</title>
        <authorList>
            <person name="Le Roes-Hill M."/>
            <person name="Prins A."/>
            <person name="Durrell K.A."/>
        </authorList>
    </citation>
    <scope>NUCLEOTIDE SEQUENCE [LARGE SCALE GENOMIC DNA]</scope>
    <source>
        <strain evidence="5 6">HMC13</strain>
    </source>
</reference>